<organism evidence="1">
    <name type="scientific">sediment metagenome</name>
    <dbReference type="NCBI Taxonomy" id="749907"/>
    <lineage>
        <taxon>unclassified sequences</taxon>
        <taxon>metagenomes</taxon>
        <taxon>ecological metagenomes</taxon>
    </lineage>
</organism>
<evidence type="ECO:0000313" key="1">
    <source>
        <dbReference type="EMBL" id="EFK95321.1"/>
    </source>
</evidence>
<gene>
    <name evidence="1" type="ORF">LDC_2669</name>
</gene>
<proteinExistence type="predicted"/>
<reference evidence="1" key="2">
    <citation type="journal article" date="2011" name="Microb. Ecol.">
        <title>Taxonomic and Functional Metagenomic Profiling of the Microbial Community in the Anoxic Sediment of a Sub-saline Shallow Lake (Laguna de Carrizo, Central Spain).</title>
        <authorList>
            <person name="Ferrer M."/>
            <person name="Guazzaroni M.E."/>
            <person name="Richter M."/>
            <person name="Garcia-Salamanca A."/>
            <person name="Yarza P."/>
            <person name="Suarez-Suarez A."/>
            <person name="Solano J."/>
            <person name="Alcaide M."/>
            <person name="van Dillewijn P."/>
            <person name="Molina-Henares M.A."/>
            <person name="Lopez-Cortes N."/>
            <person name="Al-Ramahi Y."/>
            <person name="Guerrero C."/>
            <person name="Acosta A."/>
            <person name="de Eugenio L.I."/>
            <person name="Martinez V."/>
            <person name="Marques S."/>
            <person name="Rojo F."/>
            <person name="Santero E."/>
            <person name="Genilloud O."/>
            <person name="Perez-Perez J."/>
            <person name="Rossello-Mora R."/>
            <person name="Ramos J.L."/>
        </authorList>
    </citation>
    <scope>NUCLEOTIDE SEQUENCE</scope>
</reference>
<name>D9PM91_9ZZZZ</name>
<dbReference type="EMBL" id="ADZX01000808">
    <property type="protein sequence ID" value="EFK95321.1"/>
    <property type="molecule type" value="Genomic_DNA"/>
</dbReference>
<comment type="caution">
    <text evidence="1">The sequence shown here is derived from an EMBL/GenBank/DDBJ whole genome shotgun (WGS) entry which is preliminary data.</text>
</comment>
<protein>
    <submittedName>
        <fullName evidence="1">Uncharacterized protein</fullName>
    </submittedName>
</protein>
<accession>D9PM91</accession>
<dbReference type="AlphaFoldDB" id="D9PM91"/>
<sequence length="191" mass="21922">MYNYKFDPELTITDKVALEFLEEGMNLSENGMSFNEDAQKQVISKIINGNLININLSKYTKDDLNISNSLTPENFLVNLFSSTKDLDNSKMTEETVFLYDYLLTHNKDMLSQIDENANIYQLYLDQIIKLKIPPTMVDKFVNYINAINAEIEILNIYSQTDVDVVATVQAMSIATEIDTILANSYFKLLER</sequence>
<reference evidence="1" key="1">
    <citation type="submission" date="2010-07" db="EMBL/GenBank/DDBJ databases">
        <authorList>
            <consortium name="CONSOLIDER consortium CSD2007-00005"/>
            <person name="Guazzaroni M.-E."/>
            <person name="Richter M."/>
            <person name="Garcia-Salamanca A."/>
            <person name="Yarza P."/>
            <person name="Ferrer M."/>
        </authorList>
    </citation>
    <scope>NUCLEOTIDE SEQUENCE</scope>
</reference>